<dbReference type="AlphaFoldDB" id="A0A078KT59"/>
<evidence type="ECO:0000256" key="9">
    <source>
        <dbReference type="ARBA" id="ARBA00040743"/>
    </source>
</evidence>
<sequence length="625" mass="70407">MLQKLNERIQGLVAWIVIILIAMTFTLFGVDYYMQSRQASDAEVDVNGQAISKQSFEVNYRRARQQRDSSEITAASEQALKKQVLTDMINNEVSMQAARAAGFEVSLEQANNAILNIPQFQQDGHFSPERYQQALSGAMFTPESFQNEVRQGMLLNQQRFAFMGSAFALPGEIKRFVKLYMQTRDYDYLEIPASNFIKESQVSDEAINNYYQGHQKEFLAPEKVSIDYVRLSTQQLKNKIAVSSEDVKQYYEENESSFLTPAQWQVAHILFAVPEDASDEARKQIQQNADDTYQALQDDPAKFDELLKTKTDDKLSLASNGVLPWLVAGQSGFDKTLAELTTPGQISPPVQSKLGYEIFKLVAYKPAVLKPFDQVQQEIKEQLLAERTQTQYAQALEQLGDLSYQSPDSLSPVADTLKLPVEQSELFSRQGGDSDLTKNKQIINAAFSHDVLALGNNSEPVQLDNDSVIVLRVNKHVPTAEKPLAEVKDYIANKLAMQGAEKKAQAVGMELLSNKEDESQQEKLMQENQLQWHEVEKATRDTDKTDSAINDLAFSLPRENSRDGHSLSNGNYVIVRLKKINDGQYKSLDKEQQASLTQQIESSNGVMDYDLYINDLVSKAKITKN</sequence>
<gene>
    <name evidence="14" type="primary">ppiD</name>
    <name evidence="14" type="ORF">BN59_01934</name>
</gene>
<feature type="transmembrane region" description="Helical" evidence="12">
    <location>
        <begin position="12"/>
        <end position="34"/>
    </location>
</feature>
<evidence type="ECO:0000259" key="13">
    <source>
        <dbReference type="PROSITE" id="PS50198"/>
    </source>
</evidence>
<keyword evidence="5 12" id="KW-1133">Transmembrane helix</keyword>
<evidence type="ECO:0000256" key="1">
    <source>
        <dbReference type="ARBA" id="ARBA00004382"/>
    </source>
</evidence>
<comment type="subcellular location">
    <subcellularLocation>
        <location evidence="1">Cell inner membrane</location>
        <topology evidence="1">Single-pass type II membrane protein</topology>
        <orientation evidence="1">Periplasmic side</orientation>
    </subcellularLocation>
</comment>
<dbReference type="GO" id="GO:0005886">
    <property type="term" value="C:plasma membrane"/>
    <property type="evidence" value="ECO:0007669"/>
    <property type="project" value="UniProtKB-SubCell"/>
</dbReference>
<dbReference type="InterPro" id="IPR027304">
    <property type="entry name" value="Trigger_fact/SurA_dom_sf"/>
</dbReference>
<evidence type="ECO:0000256" key="6">
    <source>
        <dbReference type="ARBA" id="ARBA00023136"/>
    </source>
</evidence>
<evidence type="ECO:0000313" key="14">
    <source>
        <dbReference type="EMBL" id="CDZ77650.1"/>
    </source>
</evidence>
<evidence type="ECO:0000256" key="8">
    <source>
        <dbReference type="ARBA" id="ARBA00038408"/>
    </source>
</evidence>
<keyword evidence="7" id="KW-0143">Chaperone</keyword>
<keyword evidence="11" id="KW-0697">Rotamase</keyword>
<evidence type="ECO:0000256" key="10">
    <source>
        <dbReference type="ARBA" id="ARBA00042775"/>
    </source>
</evidence>
<evidence type="ECO:0000256" key="11">
    <source>
        <dbReference type="PROSITE-ProRule" id="PRU00278"/>
    </source>
</evidence>
<evidence type="ECO:0000256" key="4">
    <source>
        <dbReference type="ARBA" id="ARBA00022692"/>
    </source>
</evidence>
<evidence type="ECO:0000256" key="12">
    <source>
        <dbReference type="SAM" id="Phobius"/>
    </source>
</evidence>
<keyword evidence="15" id="KW-1185">Reference proteome</keyword>
<dbReference type="GO" id="GO:0003755">
    <property type="term" value="F:peptidyl-prolyl cis-trans isomerase activity"/>
    <property type="evidence" value="ECO:0007669"/>
    <property type="project" value="UniProtKB-KW"/>
</dbReference>
<dbReference type="Pfam" id="PF13624">
    <property type="entry name" value="SurA_N_3"/>
    <property type="match status" value="1"/>
</dbReference>
<proteinExistence type="inferred from homology"/>
<dbReference type="PANTHER" id="PTHR47529:SF1">
    <property type="entry name" value="PERIPLASMIC CHAPERONE PPID"/>
    <property type="match status" value="1"/>
</dbReference>
<name>A0A078KT59_9GAMM</name>
<dbReference type="EMBL" id="CCSB01000002">
    <property type="protein sequence ID" value="CDZ77650.1"/>
    <property type="molecule type" value="Genomic_DNA"/>
</dbReference>
<dbReference type="RefSeq" id="WP_043874151.1">
    <property type="nucleotide sequence ID" value="NZ_CCVW01000002.1"/>
</dbReference>
<dbReference type="InterPro" id="IPR052029">
    <property type="entry name" value="PpiD_chaperone"/>
</dbReference>
<evidence type="ECO:0000256" key="5">
    <source>
        <dbReference type="ARBA" id="ARBA00022989"/>
    </source>
</evidence>
<dbReference type="PANTHER" id="PTHR47529">
    <property type="entry name" value="PEPTIDYL-PROLYL CIS-TRANS ISOMERASE D"/>
    <property type="match status" value="1"/>
</dbReference>
<dbReference type="PROSITE" id="PS50198">
    <property type="entry name" value="PPIC_PPIASE_2"/>
    <property type="match status" value="1"/>
</dbReference>
<dbReference type="Pfam" id="PF13145">
    <property type="entry name" value="Rotamase_2"/>
    <property type="match status" value="1"/>
</dbReference>
<dbReference type="SUPFAM" id="SSF54534">
    <property type="entry name" value="FKBP-like"/>
    <property type="match status" value="1"/>
</dbReference>
<comment type="similarity">
    <text evidence="8">Belongs to the PpiD chaperone family.</text>
</comment>
<dbReference type="Gene3D" id="1.10.4030.10">
    <property type="entry name" value="Porin chaperone SurA, peptide-binding domain"/>
    <property type="match status" value="1"/>
</dbReference>
<reference evidence="14 15" key="1">
    <citation type="submission" date="2014-06" db="EMBL/GenBank/DDBJ databases">
        <authorList>
            <person name="Urmite Genomes Urmite Genomes"/>
        </authorList>
    </citation>
    <scope>NUCLEOTIDE SEQUENCE [LARGE SCALE GENOMIC DNA]</scope>
</reference>
<organism evidence="14 15">
    <name type="scientific">Legionella massiliensis</name>
    <dbReference type="NCBI Taxonomy" id="1034943"/>
    <lineage>
        <taxon>Bacteria</taxon>
        <taxon>Pseudomonadati</taxon>
        <taxon>Pseudomonadota</taxon>
        <taxon>Gammaproteobacteria</taxon>
        <taxon>Legionellales</taxon>
        <taxon>Legionellaceae</taxon>
        <taxon>Legionella</taxon>
    </lineage>
</organism>
<dbReference type="InterPro" id="IPR000297">
    <property type="entry name" value="PPIase_PpiC"/>
</dbReference>
<dbReference type="Proteomes" id="UP000044071">
    <property type="component" value="Unassembled WGS sequence"/>
</dbReference>
<evidence type="ECO:0000256" key="3">
    <source>
        <dbReference type="ARBA" id="ARBA00022519"/>
    </source>
</evidence>
<dbReference type="SUPFAM" id="SSF109998">
    <property type="entry name" value="Triger factor/SurA peptide-binding domain-like"/>
    <property type="match status" value="1"/>
</dbReference>
<keyword evidence="4 12" id="KW-0812">Transmembrane</keyword>
<protein>
    <recommendedName>
        <fullName evidence="9">Periplasmic chaperone PpiD</fullName>
    </recommendedName>
    <alternativeName>
        <fullName evidence="10">Periplasmic folding chaperone</fullName>
    </alternativeName>
</protein>
<keyword evidence="3" id="KW-0997">Cell inner membrane</keyword>
<evidence type="ECO:0000256" key="2">
    <source>
        <dbReference type="ARBA" id="ARBA00022475"/>
    </source>
</evidence>
<feature type="domain" description="PpiC" evidence="13">
    <location>
        <begin position="261"/>
        <end position="363"/>
    </location>
</feature>
<evidence type="ECO:0000256" key="7">
    <source>
        <dbReference type="ARBA" id="ARBA00023186"/>
    </source>
</evidence>
<dbReference type="OrthoDB" id="9812372at2"/>
<evidence type="ECO:0000313" key="15">
    <source>
        <dbReference type="Proteomes" id="UP000044071"/>
    </source>
</evidence>
<dbReference type="Gene3D" id="3.10.50.40">
    <property type="match status" value="1"/>
</dbReference>
<dbReference type="STRING" id="1034943.BN59_01934"/>
<dbReference type="eggNOG" id="COG0760">
    <property type="taxonomic scope" value="Bacteria"/>
</dbReference>
<keyword evidence="6 12" id="KW-0472">Membrane</keyword>
<keyword evidence="2" id="KW-1003">Cell membrane</keyword>
<dbReference type="InterPro" id="IPR046357">
    <property type="entry name" value="PPIase_dom_sf"/>
</dbReference>
<accession>A0A078KT59</accession>
<keyword evidence="11 14" id="KW-0413">Isomerase</keyword>